<keyword evidence="3" id="KW-1185">Reference proteome</keyword>
<dbReference type="SUPFAM" id="SSF159270">
    <property type="entry name" value="YmcC-like"/>
    <property type="match status" value="1"/>
</dbReference>
<dbReference type="EMBL" id="RAQK01000001">
    <property type="protein sequence ID" value="RKE96913.1"/>
    <property type="molecule type" value="Genomic_DNA"/>
</dbReference>
<protein>
    <submittedName>
        <fullName evidence="2">Group 4 capsule polysaccharide lipoprotein GfcB/YjbF</fullName>
    </submittedName>
</protein>
<keyword evidence="2" id="KW-0449">Lipoprotein</keyword>
<accession>A0A420DRY1</accession>
<dbReference type="AlphaFoldDB" id="A0A420DRY1"/>
<evidence type="ECO:0000313" key="2">
    <source>
        <dbReference type="EMBL" id="RKE96913.1"/>
    </source>
</evidence>
<dbReference type="RefSeq" id="WP_025063845.1">
    <property type="nucleotide sequence ID" value="NZ_RAQK01000001.1"/>
</dbReference>
<reference evidence="2 3" key="1">
    <citation type="submission" date="2018-09" db="EMBL/GenBank/DDBJ databases">
        <title>Genomic Encyclopedia of Archaeal and Bacterial Type Strains, Phase II (KMG-II): from individual species to whole genera.</title>
        <authorList>
            <person name="Goeker M."/>
        </authorList>
    </citation>
    <scope>NUCLEOTIDE SEQUENCE [LARGE SCALE GENOMIC DNA]</scope>
    <source>
        <strain evidence="2 3">DSM 11458</strain>
    </source>
</reference>
<organism evidence="2 3">
    <name type="scientific">Sulfitobacter guttiformis</name>
    <dbReference type="NCBI Taxonomy" id="74349"/>
    <lineage>
        <taxon>Bacteria</taxon>
        <taxon>Pseudomonadati</taxon>
        <taxon>Pseudomonadota</taxon>
        <taxon>Alphaproteobacteria</taxon>
        <taxon>Rhodobacterales</taxon>
        <taxon>Roseobacteraceae</taxon>
        <taxon>Sulfitobacter</taxon>
    </lineage>
</organism>
<dbReference type="Pfam" id="PF11102">
    <property type="entry name" value="YjbF"/>
    <property type="match status" value="1"/>
</dbReference>
<dbReference type="STRING" id="1443111.Z949_3511"/>
<evidence type="ECO:0000313" key="3">
    <source>
        <dbReference type="Proteomes" id="UP000284407"/>
    </source>
</evidence>
<dbReference type="Gene3D" id="2.40.360.10">
    <property type="entry name" value="YmcC-like"/>
    <property type="match status" value="1"/>
</dbReference>
<dbReference type="PROSITE" id="PS51257">
    <property type="entry name" value="PROKAR_LIPOPROTEIN"/>
    <property type="match status" value="1"/>
</dbReference>
<proteinExistence type="predicted"/>
<name>A0A420DRY1_9RHOB</name>
<sequence length="234" mass="25400">MIKMFSRIVGAGVIAVILAACSSDQNSQASLPKLVFGSLVQTVNQRRAGPVQQIVPTQQQLDETNEPVLQINPEISGGSDFLRLRSSRRDSGLGVVQVWYSSDNAQIFLRDGVLIGTRGVGGDIISADADMTIKALRAQSQGTGVRTYVISDGDVTSTDYSFNCTVKSLGSENISVVNQVFITDRFRETCVGGPNGDAVLNNEYWVQPSNGLIRKSRQWVGPRVGYFEIIVLKN</sequence>
<dbReference type="InterPro" id="IPR021308">
    <property type="entry name" value="GfcB"/>
</dbReference>
<feature type="chain" id="PRO_5019386853" evidence="1">
    <location>
        <begin position="23"/>
        <end position="234"/>
    </location>
</feature>
<feature type="signal peptide" evidence="1">
    <location>
        <begin position="1"/>
        <end position="22"/>
    </location>
</feature>
<dbReference type="InterPro" id="IPR023373">
    <property type="entry name" value="YmcC_sf"/>
</dbReference>
<dbReference type="Proteomes" id="UP000284407">
    <property type="component" value="Unassembled WGS sequence"/>
</dbReference>
<keyword evidence="1" id="KW-0732">Signal</keyword>
<gene>
    <name evidence="2" type="ORF">C8N30_1493</name>
</gene>
<comment type="caution">
    <text evidence="2">The sequence shown here is derived from an EMBL/GenBank/DDBJ whole genome shotgun (WGS) entry which is preliminary data.</text>
</comment>
<evidence type="ECO:0000256" key="1">
    <source>
        <dbReference type="SAM" id="SignalP"/>
    </source>
</evidence>